<feature type="transmembrane region" description="Helical" evidence="1">
    <location>
        <begin position="27"/>
        <end position="45"/>
    </location>
</feature>
<proteinExistence type="predicted"/>
<keyword evidence="1" id="KW-0472">Membrane</keyword>
<evidence type="ECO:0000313" key="3">
    <source>
        <dbReference type="Proteomes" id="UP000033423"/>
    </source>
</evidence>
<evidence type="ECO:0000313" key="2">
    <source>
        <dbReference type="EMBL" id="KJU87487.1"/>
    </source>
</evidence>
<name>A0A0F3H068_9BACT</name>
<reference evidence="2 3" key="1">
    <citation type="submission" date="2015-02" db="EMBL/GenBank/DDBJ databases">
        <title>Single-cell genomics of uncultivated deep-branching MTB reveals a conserved set of magnetosome genes.</title>
        <authorList>
            <person name="Kolinko S."/>
            <person name="Richter M."/>
            <person name="Glockner F.O."/>
            <person name="Brachmann A."/>
            <person name="Schuler D."/>
        </authorList>
    </citation>
    <scope>NUCLEOTIDE SEQUENCE [LARGE SCALE GENOMIC DNA]</scope>
    <source>
        <strain evidence="2">TM-1</strain>
    </source>
</reference>
<keyword evidence="3" id="KW-1185">Reference proteome</keyword>
<gene>
    <name evidence="2" type="ORF">MBAV_000318</name>
</gene>
<keyword evidence="1" id="KW-0812">Transmembrane</keyword>
<comment type="caution">
    <text evidence="2">The sequence shown here is derived from an EMBL/GenBank/DDBJ whole genome shotgun (WGS) entry which is preliminary data.</text>
</comment>
<dbReference type="EMBL" id="LACI01000143">
    <property type="protein sequence ID" value="KJU87487.1"/>
    <property type="molecule type" value="Genomic_DNA"/>
</dbReference>
<dbReference type="AlphaFoldDB" id="A0A0F3H068"/>
<keyword evidence="1" id="KW-1133">Transmembrane helix</keyword>
<dbReference type="Proteomes" id="UP000033423">
    <property type="component" value="Unassembled WGS sequence"/>
</dbReference>
<accession>A0A0F3H068</accession>
<protein>
    <submittedName>
        <fullName evidence="2">Membrane protein</fullName>
    </submittedName>
</protein>
<feature type="transmembrane region" description="Helical" evidence="1">
    <location>
        <begin position="65"/>
        <end position="84"/>
    </location>
</feature>
<organism evidence="2 3">
    <name type="scientific">Candidatus Magnetobacterium bavaricum</name>
    <dbReference type="NCBI Taxonomy" id="29290"/>
    <lineage>
        <taxon>Bacteria</taxon>
        <taxon>Pseudomonadati</taxon>
        <taxon>Nitrospirota</taxon>
        <taxon>Thermodesulfovibrionia</taxon>
        <taxon>Thermodesulfovibrionales</taxon>
        <taxon>Candidatus Magnetobacteriaceae</taxon>
        <taxon>Candidatus Magnetobacterium</taxon>
    </lineage>
</organism>
<sequence>MKPKNLYSKSSALKLVRIITKTRMRKYNFIFASSNAMSAFNSVLIKVRSAFVANLFSISVRISSLLVFHLYSVISVIVVSNALTTRLASSAPMLFSRASYTSNGNVTAIAL</sequence>
<evidence type="ECO:0000256" key="1">
    <source>
        <dbReference type="SAM" id="Phobius"/>
    </source>
</evidence>